<dbReference type="PROSITE" id="PS51257">
    <property type="entry name" value="PROKAR_LIPOPROTEIN"/>
    <property type="match status" value="1"/>
</dbReference>
<sequence>MLAKNRQRYRFSILVFSCVSLLALILSSCTPAGTATKPSDTTSASQVTNGGTWIDDLVNEPDSFIPNGTVQTFAQMVMQALYAPLFVGDSKGLIHEGLTTRVPSVANGDISKDQKTWTFHLRPNLVWSDGQPLNADDVYFTWQLWKNPLFAASNTSTINHIQSAEVSADKLSITFHLKDAYAPFLTAWTDGGYAPLPKHHYESIPPDQIKKSSDNLSPSVVSGPFMMAESKPGDHYTVVRNPKYYRAAEKLPHLDKVVFRAVTSQATVLEDLKSGSIDSAWFLDASKIPAYKKLSNYQLFQTVSASYEAIHFNENNPALKDVNVRKAVALAVDRQQLIQIARQGAAQPICTDHSSAYKPGYQPDAQCPAFNADAANKLLDDAGWKMGADKVRQKNGLRLEFKYSTTANNAWREEDETINQGNLQKIGIKLDIQNYPASTFFSTFLRGGKPGTYDLAEWASSYSYDANDASNYACDQIGKSNFNWYCNPELDKLFSKEQQTTDMNERQQIFNQIHDILLKDYPTATLFSPNDLSIALNGTHNYQPGPFVASETVNIMNWWCDNGKCPAKG</sequence>
<evidence type="ECO:0000259" key="2">
    <source>
        <dbReference type="Pfam" id="PF00496"/>
    </source>
</evidence>
<proteinExistence type="predicted"/>
<reference evidence="3 4" key="1">
    <citation type="submission" date="2019-10" db="EMBL/GenBank/DDBJ databases">
        <title>Dictyobacter vulcani sp. nov., within the class Ktedonobacteria, isolated from soil of volcanic Mt. Zao.</title>
        <authorList>
            <person name="Zheng Y."/>
            <person name="Wang C.M."/>
            <person name="Sakai Y."/>
            <person name="Abe K."/>
            <person name="Yokota A."/>
            <person name="Yabe S."/>
        </authorList>
    </citation>
    <scope>NUCLEOTIDE SEQUENCE [LARGE SCALE GENOMIC DNA]</scope>
    <source>
        <strain evidence="3 4">W12</strain>
    </source>
</reference>
<evidence type="ECO:0000256" key="1">
    <source>
        <dbReference type="SAM" id="SignalP"/>
    </source>
</evidence>
<dbReference type="AlphaFoldDB" id="A0A5J4KDB1"/>
<dbReference type="SUPFAM" id="SSF53850">
    <property type="entry name" value="Periplasmic binding protein-like II"/>
    <property type="match status" value="1"/>
</dbReference>
<keyword evidence="4" id="KW-1185">Reference proteome</keyword>
<feature type="domain" description="Solute-binding protein family 5" evidence="2">
    <location>
        <begin position="102"/>
        <end position="472"/>
    </location>
</feature>
<protein>
    <submittedName>
        <fullName evidence="3">Peptide ABC transporter substrate-binding protein</fullName>
    </submittedName>
</protein>
<dbReference type="InterPro" id="IPR000914">
    <property type="entry name" value="SBP_5_dom"/>
</dbReference>
<dbReference type="InterPro" id="IPR039424">
    <property type="entry name" value="SBP_5"/>
</dbReference>
<gene>
    <name evidence="3" type="ORF">KDW_10800</name>
</gene>
<dbReference type="GO" id="GO:0015833">
    <property type="term" value="P:peptide transport"/>
    <property type="evidence" value="ECO:0007669"/>
    <property type="project" value="TreeGrafter"/>
</dbReference>
<dbReference type="RefSeq" id="WP_151754972.1">
    <property type="nucleotide sequence ID" value="NZ_BKZW01000001.1"/>
</dbReference>
<dbReference type="PIRSF" id="PIRSF002741">
    <property type="entry name" value="MppA"/>
    <property type="match status" value="1"/>
</dbReference>
<dbReference type="Gene3D" id="3.90.76.10">
    <property type="entry name" value="Dipeptide-binding Protein, Domain 1"/>
    <property type="match status" value="1"/>
</dbReference>
<feature type="chain" id="PRO_5023913065" evidence="1">
    <location>
        <begin position="35"/>
        <end position="569"/>
    </location>
</feature>
<feature type="signal peptide" evidence="1">
    <location>
        <begin position="1"/>
        <end position="34"/>
    </location>
</feature>
<dbReference type="GO" id="GO:0042597">
    <property type="term" value="C:periplasmic space"/>
    <property type="evidence" value="ECO:0007669"/>
    <property type="project" value="UniProtKB-ARBA"/>
</dbReference>
<dbReference type="EMBL" id="BKZW01000001">
    <property type="protein sequence ID" value="GER86918.1"/>
    <property type="molecule type" value="Genomic_DNA"/>
</dbReference>
<dbReference type="CDD" id="cd08513">
    <property type="entry name" value="PBP2_thermophilic_Hb8_like"/>
    <property type="match status" value="1"/>
</dbReference>
<keyword evidence="1" id="KW-0732">Signal</keyword>
<dbReference type="PANTHER" id="PTHR30290:SF65">
    <property type="entry name" value="MONOACYL PHOSPHATIDYLINOSITOL TETRAMANNOSIDE-BINDING PROTEIN LPQW-RELATED"/>
    <property type="match status" value="1"/>
</dbReference>
<dbReference type="Gene3D" id="3.10.105.10">
    <property type="entry name" value="Dipeptide-binding Protein, Domain 3"/>
    <property type="match status" value="1"/>
</dbReference>
<dbReference type="Pfam" id="PF00496">
    <property type="entry name" value="SBP_bac_5"/>
    <property type="match status" value="1"/>
</dbReference>
<accession>A0A5J4KDB1</accession>
<evidence type="ECO:0000313" key="4">
    <source>
        <dbReference type="Proteomes" id="UP000326912"/>
    </source>
</evidence>
<dbReference type="Proteomes" id="UP000326912">
    <property type="component" value="Unassembled WGS sequence"/>
</dbReference>
<dbReference type="InterPro" id="IPR030678">
    <property type="entry name" value="Peptide/Ni-bd"/>
</dbReference>
<dbReference type="GO" id="GO:1904680">
    <property type="term" value="F:peptide transmembrane transporter activity"/>
    <property type="evidence" value="ECO:0007669"/>
    <property type="project" value="TreeGrafter"/>
</dbReference>
<organism evidence="3 4">
    <name type="scientific">Dictyobacter vulcani</name>
    <dbReference type="NCBI Taxonomy" id="2607529"/>
    <lineage>
        <taxon>Bacteria</taxon>
        <taxon>Bacillati</taxon>
        <taxon>Chloroflexota</taxon>
        <taxon>Ktedonobacteria</taxon>
        <taxon>Ktedonobacterales</taxon>
        <taxon>Dictyobacteraceae</taxon>
        <taxon>Dictyobacter</taxon>
    </lineage>
</organism>
<name>A0A5J4KDB1_9CHLR</name>
<evidence type="ECO:0000313" key="3">
    <source>
        <dbReference type="EMBL" id="GER86918.1"/>
    </source>
</evidence>
<dbReference type="PANTHER" id="PTHR30290">
    <property type="entry name" value="PERIPLASMIC BINDING COMPONENT OF ABC TRANSPORTER"/>
    <property type="match status" value="1"/>
</dbReference>
<comment type="caution">
    <text evidence="3">The sequence shown here is derived from an EMBL/GenBank/DDBJ whole genome shotgun (WGS) entry which is preliminary data.</text>
</comment>
<dbReference type="GO" id="GO:0043190">
    <property type="term" value="C:ATP-binding cassette (ABC) transporter complex"/>
    <property type="evidence" value="ECO:0007669"/>
    <property type="project" value="InterPro"/>
</dbReference>
<dbReference type="Gene3D" id="3.40.190.10">
    <property type="entry name" value="Periplasmic binding protein-like II"/>
    <property type="match status" value="1"/>
</dbReference>